<dbReference type="EC" id="1.14.19.1" evidence="3"/>
<evidence type="ECO:0000256" key="3">
    <source>
        <dbReference type="ARBA" id="ARBA00012620"/>
    </source>
</evidence>
<dbReference type="CDD" id="cd03505">
    <property type="entry name" value="Delta9-FADS-like"/>
    <property type="match status" value="1"/>
</dbReference>
<comment type="subcellular location">
    <subcellularLocation>
        <location evidence="1">Membrane</location>
        <topology evidence="1">Multi-pass membrane protein</topology>
    </subcellularLocation>
</comment>
<dbReference type="InterPro" id="IPR005804">
    <property type="entry name" value="FA_desaturase_dom"/>
</dbReference>
<comment type="caution">
    <text evidence="20">The sequence shown here is derived from an EMBL/GenBank/DDBJ whole genome shotgun (WGS) entry which is preliminary data.</text>
</comment>
<evidence type="ECO:0000256" key="10">
    <source>
        <dbReference type="ARBA" id="ARBA00022982"/>
    </source>
</evidence>
<feature type="transmembrane region" description="Helical" evidence="18">
    <location>
        <begin position="212"/>
        <end position="233"/>
    </location>
</feature>
<reference evidence="20" key="1">
    <citation type="journal article" date="2023" name="PhytoFront">
        <title>Draft Genome Resources of Seven Strains of Tilletia horrida, Causal Agent of Kernel Smut of Rice.</title>
        <authorList>
            <person name="Khanal S."/>
            <person name="Antony Babu S."/>
            <person name="Zhou X.G."/>
        </authorList>
    </citation>
    <scope>NUCLEOTIDE SEQUENCE</scope>
    <source>
        <strain evidence="20">TX6</strain>
    </source>
</reference>
<keyword evidence="15 18" id="KW-0472">Membrane</keyword>
<keyword evidence="11 18" id="KW-1133">Transmembrane helix</keyword>
<evidence type="ECO:0000256" key="14">
    <source>
        <dbReference type="ARBA" id="ARBA00023098"/>
    </source>
</evidence>
<feature type="transmembrane region" description="Helical" evidence="18">
    <location>
        <begin position="71"/>
        <end position="91"/>
    </location>
</feature>
<keyword evidence="9" id="KW-0276">Fatty acid metabolism</keyword>
<keyword evidence="7 18" id="KW-0812">Transmembrane</keyword>
<evidence type="ECO:0000256" key="17">
    <source>
        <dbReference type="SAM" id="MobiDB-lite"/>
    </source>
</evidence>
<evidence type="ECO:0000256" key="5">
    <source>
        <dbReference type="ARBA" id="ARBA00022516"/>
    </source>
</evidence>
<dbReference type="Pfam" id="PF00487">
    <property type="entry name" value="FA_desaturase"/>
    <property type="match status" value="1"/>
</dbReference>
<dbReference type="InterPro" id="IPR036400">
    <property type="entry name" value="Cyt_B5-like_heme/steroid_sf"/>
</dbReference>
<dbReference type="GO" id="GO:0004768">
    <property type="term" value="F:stearoyl-CoA 9-desaturase activity"/>
    <property type="evidence" value="ECO:0007669"/>
    <property type="project" value="UniProtKB-EC"/>
</dbReference>
<evidence type="ECO:0000256" key="1">
    <source>
        <dbReference type="ARBA" id="ARBA00004141"/>
    </source>
</evidence>
<dbReference type="SUPFAM" id="SSF55856">
    <property type="entry name" value="Cytochrome b5-like heme/steroid binding domain"/>
    <property type="match status" value="1"/>
</dbReference>
<accession>A0AAN6K151</accession>
<organism evidence="20 21">
    <name type="scientific">Tilletia horrida</name>
    <dbReference type="NCBI Taxonomy" id="155126"/>
    <lineage>
        <taxon>Eukaryota</taxon>
        <taxon>Fungi</taxon>
        <taxon>Dikarya</taxon>
        <taxon>Basidiomycota</taxon>
        <taxon>Ustilaginomycotina</taxon>
        <taxon>Exobasidiomycetes</taxon>
        <taxon>Tilletiales</taxon>
        <taxon>Tilletiaceae</taxon>
        <taxon>Tilletia</taxon>
    </lineage>
</organism>
<keyword evidence="10" id="KW-0249">Electron transport</keyword>
<dbReference type="FunFam" id="3.10.120.10:FF:000004">
    <property type="entry name" value="Acyl-CoA desaturase"/>
    <property type="match status" value="1"/>
</dbReference>
<keyword evidence="12 20" id="KW-0560">Oxidoreductase</keyword>
<dbReference type="GO" id="GO:0005789">
    <property type="term" value="C:endoplasmic reticulum membrane"/>
    <property type="evidence" value="ECO:0007669"/>
    <property type="project" value="TreeGrafter"/>
</dbReference>
<evidence type="ECO:0000256" key="7">
    <source>
        <dbReference type="ARBA" id="ARBA00022692"/>
    </source>
</evidence>
<dbReference type="PRINTS" id="PR00075">
    <property type="entry name" value="FACDDSATRASE"/>
</dbReference>
<dbReference type="PROSITE" id="PS50255">
    <property type="entry name" value="CYTOCHROME_B5_2"/>
    <property type="match status" value="1"/>
</dbReference>
<feature type="region of interest" description="Disordered" evidence="17">
    <location>
        <begin position="455"/>
        <end position="488"/>
    </location>
</feature>
<feature type="region of interest" description="Disordered" evidence="17">
    <location>
        <begin position="1"/>
        <end position="41"/>
    </location>
</feature>
<dbReference type="Pfam" id="PF00173">
    <property type="entry name" value="Cyt-b5"/>
    <property type="match status" value="1"/>
</dbReference>
<evidence type="ECO:0000259" key="19">
    <source>
        <dbReference type="PROSITE" id="PS50255"/>
    </source>
</evidence>
<dbReference type="PROSITE" id="PS00476">
    <property type="entry name" value="FATTY_ACID_DESATUR_1"/>
    <property type="match status" value="1"/>
</dbReference>
<evidence type="ECO:0000256" key="2">
    <source>
        <dbReference type="ARBA" id="ARBA00009295"/>
    </source>
</evidence>
<evidence type="ECO:0000256" key="9">
    <source>
        <dbReference type="ARBA" id="ARBA00022832"/>
    </source>
</evidence>
<name>A0AAN6K151_9BASI</name>
<feature type="domain" description="Cytochrome b5 heme-binding" evidence="19">
    <location>
        <begin position="372"/>
        <end position="443"/>
    </location>
</feature>
<dbReference type="GO" id="GO:0006636">
    <property type="term" value="P:unsaturated fatty acid biosynthetic process"/>
    <property type="evidence" value="ECO:0007669"/>
    <property type="project" value="TreeGrafter"/>
</dbReference>
<dbReference type="EMBL" id="JAPDMZ010000002">
    <property type="protein sequence ID" value="KAK0557886.1"/>
    <property type="molecule type" value="Genomic_DNA"/>
</dbReference>
<evidence type="ECO:0000256" key="18">
    <source>
        <dbReference type="SAM" id="Phobius"/>
    </source>
</evidence>
<evidence type="ECO:0000256" key="13">
    <source>
        <dbReference type="ARBA" id="ARBA00023004"/>
    </source>
</evidence>
<evidence type="ECO:0000313" key="21">
    <source>
        <dbReference type="Proteomes" id="UP001176517"/>
    </source>
</evidence>
<keyword evidence="16" id="KW-0275">Fatty acid biosynthesis</keyword>
<keyword evidence="6" id="KW-0349">Heme</keyword>
<keyword evidence="13" id="KW-0408">Iron</keyword>
<feature type="transmembrane region" description="Helical" evidence="18">
    <location>
        <begin position="100"/>
        <end position="121"/>
    </location>
</feature>
<feature type="compositionally biased region" description="Acidic residues" evidence="17">
    <location>
        <begin position="471"/>
        <end position="484"/>
    </location>
</feature>
<dbReference type="Gene3D" id="3.10.120.10">
    <property type="entry name" value="Cytochrome b5-like heme/steroid binding domain"/>
    <property type="match status" value="1"/>
</dbReference>
<dbReference type="Proteomes" id="UP001176517">
    <property type="component" value="Unassembled WGS sequence"/>
</dbReference>
<feature type="transmembrane region" description="Helical" evidence="18">
    <location>
        <begin position="133"/>
        <end position="153"/>
    </location>
</feature>
<evidence type="ECO:0000256" key="8">
    <source>
        <dbReference type="ARBA" id="ARBA00022723"/>
    </source>
</evidence>
<comment type="similarity">
    <text evidence="2">Belongs to the fatty acid desaturase type 1 family.</text>
</comment>
<dbReference type="InterPro" id="IPR001199">
    <property type="entry name" value="Cyt_B5-like_heme/steroid-bd"/>
</dbReference>
<dbReference type="InterPro" id="IPR015876">
    <property type="entry name" value="Acyl-CoA_DS"/>
</dbReference>
<dbReference type="AlphaFoldDB" id="A0AAN6K151"/>
<evidence type="ECO:0000313" key="20">
    <source>
        <dbReference type="EMBL" id="KAK0557886.1"/>
    </source>
</evidence>
<dbReference type="PANTHER" id="PTHR11351">
    <property type="entry name" value="ACYL-COA DESATURASE"/>
    <property type="match status" value="1"/>
</dbReference>
<sequence length="554" mass="61617">MSQFADPRLSIPTPPQTEDESTHVKRAASRAPAKAAASHADDGLQDNYIQRMLSKPNDLPPIKLSNILSEIQWVSTIVLTTTPLLAAYGIATTPLQAKTFWWSVVYYFLTGLGITAGYHRLWAHRAYNASLPLQYFLALMGTGAVEGSIHWWARGHRAHHRYTDTDLDPYGAHNGLLWSHIGWMILKPRRKPGVADISDLRKNPVIKFQHKFYLPLILIMGFVFPTVVAGLGWNDWRGGFFYAAVARLVFVHHSTFCVNSLAHWLGEASFDNKMTPRDHFITALVTVGEGYHNFHHQFPMDYRNATKWYQYDPTKWFIAVCSFLGLASHLHVFPDNEVRKGRLAMQLQKLHEDNQDITWPTSANHLPVISWADYQAEAKSRPLIVVSGFIHDVGSFMDQHPGGRHLLQGKIGKDATTAFMGGIYDHSNAAHNLLSMMRVGVLDGGYQLAKDQLDTAKEARTPELSEADSSGSEDETPGTPENEENTITLDGKSAAVPSADNKSLHPKAQTYVVPGECYSIVKRGELKANSTALKNGGRVGALMWSRQSKATPAA</sequence>
<gene>
    <name evidence="20" type="primary">OLE1</name>
    <name evidence="20" type="ORF">OC846_000181</name>
</gene>
<keyword evidence="8" id="KW-0479">Metal-binding</keyword>
<keyword evidence="5" id="KW-0444">Lipid biosynthesis</keyword>
<evidence type="ECO:0000256" key="6">
    <source>
        <dbReference type="ARBA" id="ARBA00022617"/>
    </source>
</evidence>
<evidence type="ECO:0000256" key="16">
    <source>
        <dbReference type="ARBA" id="ARBA00023160"/>
    </source>
</evidence>
<evidence type="ECO:0000256" key="4">
    <source>
        <dbReference type="ARBA" id="ARBA00022448"/>
    </source>
</evidence>
<feature type="compositionally biased region" description="Low complexity" evidence="17">
    <location>
        <begin position="29"/>
        <end position="38"/>
    </location>
</feature>
<dbReference type="InterPro" id="IPR001522">
    <property type="entry name" value="FADS-1_CS"/>
</dbReference>
<proteinExistence type="inferred from homology"/>
<evidence type="ECO:0000256" key="12">
    <source>
        <dbReference type="ARBA" id="ARBA00023002"/>
    </source>
</evidence>
<keyword evidence="21" id="KW-1185">Reference proteome</keyword>
<dbReference type="SMART" id="SM01117">
    <property type="entry name" value="Cyt-b5"/>
    <property type="match status" value="1"/>
</dbReference>
<protein>
    <recommendedName>
        <fullName evidence="3">stearoyl-CoA 9-desaturase</fullName>
        <ecNumber evidence="3">1.14.19.1</ecNumber>
    </recommendedName>
</protein>
<dbReference type="GO" id="GO:0005506">
    <property type="term" value="F:iron ion binding"/>
    <property type="evidence" value="ECO:0007669"/>
    <property type="project" value="TreeGrafter"/>
</dbReference>
<keyword evidence="14" id="KW-0443">Lipid metabolism</keyword>
<keyword evidence="4" id="KW-0813">Transport</keyword>
<evidence type="ECO:0000256" key="11">
    <source>
        <dbReference type="ARBA" id="ARBA00022989"/>
    </source>
</evidence>
<evidence type="ECO:0000256" key="15">
    <source>
        <dbReference type="ARBA" id="ARBA00023136"/>
    </source>
</evidence>
<dbReference type="PANTHER" id="PTHR11351:SF31">
    <property type="entry name" value="DESATURASE 1, ISOFORM A-RELATED"/>
    <property type="match status" value="1"/>
</dbReference>